<feature type="transmembrane region" description="Helical" evidence="7">
    <location>
        <begin position="31"/>
        <end position="48"/>
    </location>
</feature>
<dbReference type="GO" id="GO:0005886">
    <property type="term" value="C:plasma membrane"/>
    <property type="evidence" value="ECO:0007669"/>
    <property type="project" value="UniProtKB-SubCell"/>
</dbReference>
<keyword evidence="10" id="KW-1185">Reference proteome</keyword>
<accession>A0A1A5YBC0</accession>
<dbReference type="AlphaFoldDB" id="A0A1A5YBC0"/>
<evidence type="ECO:0000259" key="8">
    <source>
        <dbReference type="Pfam" id="PF02706"/>
    </source>
</evidence>
<organism evidence="9 10">
    <name type="scientific">Paenibacillus oryzae</name>
    <dbReference type="NCBI Taxonomy" id="1844972"/>
    <lineage>
        <taxon>Bacteria</taxon>
        <taxon>Bacillati</taxon>
        <taxon>Bacillota</taxon>
        <taxon>Bacilli</taxon>
        <taxon>Bacillales</taxon>
        <taxon>Paenibacillaceae</taxon>
        <taxon>Paenibacillus</taxon>
    </lineage>
</organism>
<keyword evidence="4 7" id="KW-0812">Transmembrane</keyword>
<dbReference type="STRING" id="1844972.A7K91_09240"/>
<dbReference type="InterPro" id="IPR003856">
    <property type="entry name" value="LPS_length_determ_N"/>
</dbReference>
<evidence type="ECO:0000313" key="10">
    <source>
        <dbReference type="Proteomes" id="UP000092024"/>
    </source>
</evidence>
<dbReference type="EMBL" id="LYPA01000076">
    <property type="protein sequence ID" value="OBR62901.1"/>
    <property type="molecule type" value="Genomic_DNA"/>
</dbReference>
<keyword evidence="6 7" id="KW-0472">Membrane</keyword>
<name>A0A1A5YBC0_9BACL</name>
<dbReference type="RefSeq" id="WP_068686784.1">
    <property type="nucleotide sequence ID" value="NZ_LYPA01000076.1"/>
</dbReference>
<keyword evidence="3" id="KW-1003">Cell membrane</keyword>
<comment type="similarity">
    <text evidence="2">Belongs to the CpsC/CapA family.</text>
</comment>
<evidence type="ECO:0000313" key="9">
    <source>
        <dbReference type="EMBL" id="OBR62901.1"/>
    </source>
</evidence>
<dbReference type="PANTHER" id="PTHR32309">
    <property type="entry name" value="TYROSINE-PROTEIN KINASE"/>
    <property type="match status" value="1"/>
</dbReference>
<evidence type="ECO:0000256" key="1">
    <source>
        <dbReference type="ARBA" id="ARBA00004651"/>
    </source>
</evidence>
<evidence type="ECO:0000256" key="4">
    <source>
        <dbReference type="ARBA" id="ARBA00022692"/>
    </source>
</evidence>
<protein>
    <recommendedName>
        <fullName evidence="8">Polysaccharide chain length determinant N-terminal domain-containing protein</fullName>
    </recommendedName>
</protein>
<dbReference type="Proteomes" id="UP000092024">
    <property type="component" value="Unassembled WGS sequence"/>
</dbReference>
<evidence type="ECO:0000256" key="6">
    <source>
        <dbReference type="ARBA" id="ARBA00023136"/>
    </source>
</evidence>
<keyword evidence="5 7" id="KW-1133">Transmembrane helix</keyword>
<proteinExistence type="inferred from homology"/>
<comment type="caution">
    <text evidence="9">The sequence shown here is derived from an EMBL/GenBank/DDBJ whole genome shotgun (WGS) entry which is preliminary data.</text>
</comment>
<dbReference type="Pfam" id="PF02706">
    <property type="entry name" value="Wzz"/>
    <property type="match status" value="1"/>
</dbReference>
<reference evidence="9 10" key="1">
    <citation type="submission" date="2016-05" db="EMBL/GenBank/DDBJ databases">
        <title>Paenibacillus oryzae. sp. nov., isolated from the rice root.</title>
        <authorList>
            <person name="Zhang J."/>
            <person name="Zhang X."/>
        </authorList>
    </citation>
    <scope>NUCLEOTIDE SEQUENCE [LARGE SCALE GENOMIC DNA]</scope>
    <source>
        <strain evidence="9 10">1DrF-4</strain>
    </source>
</reference>
<comment type="subcellular location">
    <subcellularLocation>
        <location evidence="1">Cell membrane</location>
        <topology evidence="1">Multi-pass membrane protein</topology>
    </subcellularLocation>
</comment>
<dbReference type="OrthoDB" id="2365115at2"/>
<evidence type="ECO:0000256" key="5">
    <source>
        <dbReference type="ARBA" id="ARBA00022989"/>
    </source>
</evidence>
<dbReference type="InterPro" id="IPR050445">
    <property type="entry name" value="Bact_polysacc_biosynth/exp"/>
</dbReference>
<gene>
    <name evidence="9" type="ORF">A7K91_09240</name>
</gene>
<sequence>METKRSNTVLPKETEKEINLREVLLTIRKRIWLIALITGILTALGILYNSRPEPQVYASSTRIIIAASSEMMSTVRALVREPIVLNEVIKKLELNTTPGQLRSQIGINSVDSSLITVVSVMDSDPVRAADIANATVDAYRKVAADTLSLQSIRLLTPAQPEPTPINSKSNTIIYIAFLTGLILSISLTFLLNSLDESIRTESDIENRLGLNMLGQVPVIKRRHADTGGKKIKPSMVRSETFGS</sequence>
<evidence type="ECO:0000256" key="7">
    <source>
        <dbReference type="SAM" id="Phobius"/>
    </source>
</evidence>
<feature type="domain" description="Polysaccharide chain length determinant N-terminal" evidence="8">
    <location>
        <begin position="17"/>
        <end position="87"/>
    </location>
</feature>
<evidence type="ECO:0000256" key="3">
    <source>
        <dbReference type="ARBA" id="ARBA00022475"/>
    </source>
</evidence>
<feature type="transmembrane region" description="Helical" evidence="7">
    <location>
        <begin position="172"/>
        <end position="191"/>
    </location>
</feature>
<dbReference type="PANTHER" id="PTHR32309:SF31">
    <property type="entry name" value="CAPSULAR EXOPOLYSACCHARIDE FAMILY"/>
    <property type="match status" value="1"/>
</dbReference>
<evidence type="ECO:0000256" key="2">
    <source>
        <dbReference type="ARBA" id="ARBA00006683"/>
    </source>
</evidence>